<proteinExistence type="predicted"/>
<dbReference type="Gene3D" id="3.40.50.2000">
    <property type="entry name" value="Glycogen Phosphorylase B"/>
    <property type="match status" value="1"/>
</dbReference>
<organism evidence="2 3">
    <name type="scientific">Terriglobus albidus</name>
    <dbReference type="NCBI Taxonomy" id="1592106"/>
    <lineage>
        <taxon>Bacteria</taxon>
        <taxon>Pseudomonadati</taxon>
        <taxon>Acidobacteriota</taxon>
        <taxon>Terriglobia</taxon>
        <taxon>Terriglobales</taxon>
        <taxon>Acidobacteriaceae</taxon>
        <taxon>Terriglobus</taxon>
    </lineage>
</organism>
<dbReference type="SUPFAM" id="SSF53756">
    <property type="entry name" value="UDP-Glycosyltransferase/glycogen phosphorylase"/>
    <property type="match status" value="1"/>
</dbReference>
<dbReference type="Proteomes" id="UP000321820">
    <property type="component" value="Chromosome"/>
</dbReference>
<reference evidence="2 3" key="1">
    <citation type="submission" date="2019-08" db="EMBL/GenBank/DDBJ databases">
        <title>Complete genome sequence of Terriglobus albidus strain ORNL.</title>
        <authorList>
            <person name="Podar M."/>
        </authorList>
    </citation>
    <scope>NUCLEOTIDE SEQUENCE [LARGE SCALE GENOMIC DNA]</scope>
    <source>
        <strain evidence="2 3">ORNL</strain>
    </source>
</reference>
<sequence length="330" mass="37995">MRMRALERAGHEVVRMDAKPFWPTNSLLFKIVFRILVGPHVRRLNQEILRVAREIKPDCFWADKVMALQPSTLKKLRSMGITTVSYMIDNPFGPRKDPGWRLYMKDIPYFDLHCTQRDVSIPEYKKRGAGDVVKIQTAYEQTIHFPPPAGWSDKDRNREVSFIGTPYDQRAEVLTELAKAGIPLVISGSERSWKRALAPEIFEKVYREGELKDDAYREGVWRSKVNISFLTKSNQDEFTQKSFEIAGCGGFLLAERSKGHTDRFAEGEEAVFFDGIEEMKQQILRYLNDEPARERIAAAGCRRARESGYDNDSQMRLITDRVAAIHKSSK</sequence>
<evidence type="ECO:0000313" key="3">
    <source>
        <dbReference type="Proteomes" id="UP000321820"/>
    </source>
</evidence>
<dbReference type="AlphaFoldDB" id="A0A5B9EM66"/>
<dbReference type="KEGG" id="talb:FTW19_16780"/>
<evidence type="ECO:0000313" key="2">
    <source>
        <dbReference type="EMBL" id="QEE31401.1"/>
    </source>
</evidence>
<evidence type="ECO:0000259" key="1">
    <source>
        <dbReference type="Pfam" id="PF13524"/>
    </source>
</evidence>
<dbReference type="OrthoDB" id="110463at2"/>
<name>A0A5B9EM66_9BACT</name>
<dbReference type="Pfam" id="PF13524">
    <property type="entry name" value="Glyco_trans_1_2"/>
    <property type="match status" value="1"/>
</dbReference>
<gene>
    <name evidence="2" type="ORF">FTW19_16780</name>
</gene>
<feature type="domain" description="Spore protein YkvP/CgeB glycosyl transferase-like" evidence="1">
    <location>
        <begin position="172"/>
        <end position="317"/>
    </location>
</feature>
<dbReference type="InterPro" id="IPR055259">
    <property type="entry name" value="YkvP/CgeB_Glyco_trans-like"/>
</dbReference>
<keyword evidence="3" id="KW-1185">Reference proteome</keyword>
<keyword evidence="2" id="KW-0808">Transferase</keyword>
<protein>
    <submittedName>
        <fullName evidence="2">Glycosyltransferase</fullName>
    </submittedName>
</protein>
<dbReference type="EMBL" id="CP042806">
    <property type="protein sequence ID" value="QEE31401.1"/>
    <property type="molecule type" value="Genomic_DNA"/>
</dbReference>
<accession>A0A5B9EM66</accession>
<dbReference type="GO" id="GO:0016740">
    <property type="term" value="F:transferase activity"/>
    <property type="evidence" value="ECO:0007669"/>
    <property type="project" value="UniProtKB-KW"/>
</dbReference>